<comment type="caution">
    <text evidence="2">The sequence shown here is derived from an EMBL/GenBank/DDBJ whole genome shotgun (WGS) entry which is preliminary data.</text>
</comment>
<sequence length="107" mass="12445">MQYFSLLKSQWTSIIIIFYVGVHLHRQPSGSVLQPLLWKKGDSMFYIDRLISMFLKILIDDIASFLPQLTKRRNSSSESNNHTKHVSKLASVMSCSHSIKRLISHRR</sequence>
<dbReference type="Proteomes" id="UP001054945">
    <property type="component" value="Unassembled WGS sequence"/>
</dbReference>
<accession>A0AAV4MCL0</accession>
<reference evidence="2 3" key="1">
    <citation type="submission" date="2021-06" db="EMBL/GenBank/DDBJ databases">
        <title>Caerostris extrusa draft genome.</title>
        <authorList>
            <person name="Kono N."/>
            <person name="Arakawa K."/>
        </authorList>
    </citation>
    <scope>NUCLEOTIDE SEQUENCE [LARGE SCALE GENOMIC DNA]</scope>
</reference>
<evidence type="ECO:0000313" key="3">
    <source>
        <dbReference type="Proteomes" id="UP001054945"/>
    </source>
</evidence>
<evidence type="ECO:0000313" key="2">
    <source>
        <dbReference type="EMBL" id="GIX69432.1"/>
    </source>
</evidence>
<feature type="region of interest" description="Disordered" evidence="1">
    <location>
        <begin position="72"/>
        <end position="92"/>
    </location>
</feature>
<name>A0AAV4MCL0_CAEEX</name>
<proteinExistence type="predicted"/>
<evidence type="ECO:0000256" key="1">
    <source>
        <dbReference type="SAM" id="MobiDB-lite"/>
    </source>
</evidence>
<protein>
    <submittedName>
        <fullName evidence="2">Uncharacterized protein</fullName>
    </submittedName>
</protein>
<keyword evidence="3" id="KW-1185">Reference proteome</keyword>
<organism evidence="2 3">
    <name type="scientific">Caerostris extrusa</name>
    <name type="common">Bark spider</name>
    <name type="synonym">Caerostris bankana</name>
    <dbReference type="NCBI Taxonomy" id="172846"/>
    <lineage>
        <taxon>Eukaryota</taxon>
        <taxon>Metazoa</taxon>
        <taxon>Ecdysozoa</taxon>
        <taxon>Arthropoda</taxon>
        <taxon>Chelicerata</taxon>
        <taxon>Arachnida</taxon>
        <taxon>Araneae</taxon>
        <taxon>Araneomorphae</taxon>
        <taxon>Entelegynae</taxon>
        <taxon>Araneoidea</taxon>
        <taxon>Araneidae</taxon>
        <taxon>Caerostris</taxon>
    </lineage>
</organism>
<dbReference type="AlphaFoldDB" id="A0AAV4MCL0"/>
<dbReference type="EMBL" id="BPLR01002052">
    <property type="protein sequence ID" value="GIX69432.1"/>
    <property type="molecule type" value="Genomic_DNA"/>
</dbReference>
<gene>
    <name evidence="2" type="ORF">CEXT_113351</name>
</gene>